<keyword evidence="7" id="KW-0915">Sodium</keyword>
<dbReference type="EMBL" id="LNIX01000015">
    <property type="protein sequence ID" value="OXA46514.1"/>
    <property type="molecule type" value="Genomic_DNA"/>
</dbReference>
<dbReference type="Pfam" id="PF00858">
    <property type="entry name" value="ASC"/>
    <property type="match status" value="1"/>
</dbReference>
<evidence type="ECO:0000256" key="13">
    <source>
        <dbReference type="SAM" id="MobiDB-lite"/>
    </source>
</evidence>
<feature type="transmembrane region" description="Helical" evidence="14">
    <location>
        <begin position="6"/>
        <end position="24"/>
    </location>
</feature>
<keyword evidence="4 12" id="KW-0894">Sodium channel</keyword>
<accession>A0A226DNW0</accession>
<sequence length="856" mass="94668">MLKVHWALWAFIFGALAAYGCLLCKDASDDYDSHALHLTRHETTDVANVPMGAVTLCPNFMLRKETLSEVKGIWKDTKVRDVVINGQNWTHEDATKLMSFIYHTCQSGLTFLQKSGILLNEIHVGDNFERLVKIYDNPSDSALKHKIIPFLAQGTVDCTKLILVCHWNGVKMEDCSKLFRPTQTDVGQCCSFNKVPDHILKERDSFGKSLVLASKGSTKDKDDAEWTKWNMDKKLGRNATVVPKRQLQAGQNYGLSIVVRMNKEPQLCPLSDGNGLMLSIQNPAEQPQIQRYGFLVQPNHETRVQLTTNLVKSTPKMKGMKVAERKCYLNDDFGKGGEFQDLDFKYSKYTEGNCQEACFAHAIQTNCFCVPLSLSAGNKSVAICGPEKEKCILDHKNNVVAKGFPKKICQLKCYPECNRVSYSAETSSVPYHDFVDEKAKKNLNISEEEEFTTIHVYQKYDDINTEEAQNLCIFIIFVGTIGGILGLTSGFNLMTPFNLAEGLLHIVLSYLKKIPCFKKFYESIFGPYPEGDANLDANASPPPIPESPPQSDHPDDDDANNSGQPGGENATTNNDDDDDTTSQVRQDPVVPFDAITPVSSPWTATPRRQVSSAPADGRSGSGRFPSFKRMLNSIRRRKTLDSGDDPRDMIPLVPLVRSETTTTIVPPATPSPLRGEMGDEVEELGPLESEVLPPTKRDSASGSSSPDAANDLTPPPKPRKPMAPWTLKRYSWRKKVKPINDSTTSESSTTPAALLPVIDPASAAEPVIPERQQLEEVVIVPRAAPPAPVLFIPPVPATLLDSQVPPQAVERAEEEASTSGEIVPLPTRRYKFPSPPRTPKISSSSSADSIDWDEYL</sequence>
<evidence type="ECO:0000256" key="3">
    <source>
        <dbReference type="ARBA" id="ARBA00022448"/>
    </source>
</evidence>
<evidence type="ECO:0000256" key="9">
    <source>
        <dbReference type="ARBA" id="ARBA00023136"/>
    </source>
</evidence>
<feature type="compositionally biased region" description="Basic and acidic residues" evidence="13">
    <location>
        <begin position="639"/>
        <end position="648"/>
    </location>
</feature>
<dbReference type="Proteomes" id="UP000198287">
    <property type="component" value="Unassembled WGS sequence"/>
</dbReference>
<protein>
    <submittedName>
        <fullName evidence="15">Pickpocket protein 28</fullName>
    </submittedName>
</protein>
<dbReference type="AlphaFoldDB" id="A0A226DNW0"/>
<evidence type="ECO:0000256" key="6">
    <source>
        <dbReference type="ARBA" id="ARBA00022989"/>
    </source>
</evidence>
<dbReference type="InterPro" id="IPR001873">
    <property type="entry name" value="ENaC"/>
</dbReference>
<feature type="compositionally biased region" description="Low complexity" evidence="13">
    <location>
        <begin position="700"/>
        <end position="711"/>
    </location>
</feature>
<dbReference type="PANTHER" id="PTHR11690:SF263">
    <property type="entry name" value="PICKPOCKET 6"/>
    <property type="match status" value="1"/>
</dbReference>
<keyword evidence="9 14" id="KW-0472">Membrane</keyword>
<keyword evidence="8 12" id="KW-0406">Ion transport</keyword>
<feature type="region of interest" description="Disordered" evidence="13">
    <location>
        <begin position="804"/>
        <end position="856"/>
    </location>
</feature>
<evidence type="ECO:0000256" key="11">
    <source>
        <dbReference type="ARBA" id="ARBA00023303"/>
    </source>
</evidence>
<dbReference type="GO" id="GO:0005886">
    <property type="term" value="C:plasma membrane"/>
    <property type="evidence" value="ECO:0007669"/>
    <property type="project" value="TreeGrafter"/>
</dbReference>
<evidence type="ECO:0000256" key="2">
    <source>
        <dbReference type="ARBA" id="ARBA00007193"/>
    </source>
</evidence>
<evidence type="ECO:0000256" key="4">
    <source>
        <dbReference type="ARBA" id="ARBA00022461"/>
    </source>
</evidence>
<comment type="subcellular location">
    <subcellularLocation>
        <location evidence="1">Membrane</location>
        <topology evidence="1">Multi-pass membrane protein</topology>
    </subcellularLocation>
</comment>
<feature type="compositionally biased region" description="Polar residues" evidence="13">
    <location>
        <begin position="597"/>
        <end position="612"/>
    </location>
</feature>
<organism evidence="15 16">
    <name type="scientific">Folsomia candida</name>
    <name type="common">Springtail</name>
    <dbReference type="NCBI Taxonomy" id="158441"/>
    <lineage>
        <taxon>Eukaryota</taxon>
        <taxon>Metazoa</taxon>
        <taxon>Ecdysozoa</taxon>
        <taxon>Arthropoda</taxon>
        <taxon>Hexapoda</taxon>
        <taxon>Collembola</taxon>
        <taxon>Entomobryomorpha</taxon>
        <taxon>Isotomoidea</taxon>
        <taxon>Isotomidae</taxon>
        <taxon>Proisotominae</taxon>
        <taxon>Folsomia</taxon>
    </lineage>
</organism>
<evidence type="ECO:0000256" key="8">
    <source>
        <dbReference type="ARBA" id="ARBA00023065"/>
    </source>
</evidence>
<dbReference type="PROSITE" id="PS51257">
    <property type="entry name" value="PROKAR_LIPOPROTEIN"/>
    <property type="match status" value="1"/>
</dbReference>
<feature type="region of interest" description="Disordered" evidence="13">
    <location>
        <begin position="532"/>
        <end position="727"/>
    </location>
</feature>
<evidence type="ECO:0000256" key="5">
    <source>
        <dbReference type="ARBA" id="ARBA00022692"/>
    </source>
</evidence>
<keyword evidence="10 12" id="KW-0739">Sodium transport</keyword>
<evidence type="ECO:0000256" key="7">
    <source>
        <dbReference type="ARBA" id="ARBA00023053"/>
    </source>
</evidence>
<dbReference type="GO" id="GO:0015280">
    <property type="term" value="F:ligand-gated sodium channel activity"/>
    <property type="evidence" value="ECO:0007669"/>
    <property type="project" value="TreeGrafter"/>
</dbReference>
<evidence type="ECO:0000313" key="16">
    <source>
        <dbReference type="Proteomes" id="UP000198287"/>
    </source>
</evidence>
<gene>
    <name evidence="15" type="ORF">Fcan01_18767</name>
</gene>
<keyword evidence="3 12" id="KW-0813">Transport</keyword>
<dbReference type="Gene3D" id="2.60.470.10">
    <property type="entry name" value="Acid-sensing ion channels like domains"/>
    <property type="match status" value="1"/>
</dbReference>
<keyword evidence="6 14" id="KW-1133">Transmembrane helix</keyword>
<comment type="similarity">
    <text evidence="2 12">Belongs to the amiloride-sensitive sodium channel (TC 1.A.6) family.</text>
</comment>
<dbReference type="PANTHER" id="PTHR11690">
    <property type="entry name" value="AMILORIDE-SENSITIVE SODIUM CHANNEL-RELATED"/>
    <property type="match status" value="1"/>
</dbReference>
<evidence type="ECO:0000256" key="14">
    <source>
        <dbReference type="SAM" id="Phobius"/>
    </source>
</evidence>
<evidence type="ECO:0000256" key="10">
    <source>
        <dbReference type="ARBA" id="ARBA00023201"/>
    </source>
</evidence>
<reference evidence="15 16" key="1">
    <citation type="submission" date="2015-12" db="EMBL/GenBank/DDBJ databases">
        <title>The genome of Folsomia candida.</title>
        <authorList>
            <person name="Faddeeva A."/>
            <person name="Derks M.F."/>
            <person name="Anvar Y."/>
            <person name="Smit S."/>
            <person name="Van Straalen N."/>
            <person name="Roelofs D."/>
        </authorList>
    </citation>
    <scope>NUCLEOTIDE SEQUENCE [LARGE SCALE GENOMIC DNA]</scope>
    <source>
        <strain evidence="15 16">VU population</strain>
        <tissue evidence="15">Whole body</tissue>
    </source>
</reference>
<proteinExistence type="inferred from homology"/>
<feature type="transmembrane region" description="Helical" evidence="14">
    <location>
        <begin position="468"/>
        <end position="487"/>
    </location>
</feature>
<evidence type="ECO:0000256" key="1">
    <source>
        <dbReference type="ARBA" id="ARBA00004141"/>
    </source>
</evidence>
<name>A0A226DNW0_FOLCA</name>
<comment type="caution">
    <text evidence="15">The sequence shown here is derived from an EMBL/GenBank/DDBJ whole genome shotgun (WGS) entry which is preliminary data.</text>
</comment>
<keyword evidence="11 12" id="KW-0407">Ion channel</keyword>
<dbReference type="OrthoDB" id="6021021at2759"/>
<keyword evidence="16" id="KW-1185">Reference proteome</keyword>
<keyword evidence="5 12" id="KW-0812">Transmembrane</keyword>
<evidence type="ECO:0000313" key="15">
    <source>
        <dbReference type="EMBL" id="OXA46514.1"/>
    </source>
</evidence>
<evidence type="ECO:0000256" key="12">
    <source>
        <dbReference type="RuleBase" id="RU000679"/>
    </source>
</evidence>